<dbReference type="STRING" id="561229.Dd1591_3999"/>
<sequence length="73" mass="8273">MTTQQAALSAIPTTGYIRRFRMPELLGVSMPTIDRWVKNGTLPRPVKLTDNVTAFDAVEINRWLAERRGNSNK</sequence>
<dbReference type="InterPro" id="IPR036388">
    <property type="entry name" value="WH-like_DNA-bd_sf"/>
</dbReference>
<dbReference type="AlphaFoldDB" id="C6CP56"/>
<dbReference type="EMBL" id="CP001655">
    <property type="protein sequence ID" value="ACT08799.1"/>
    <property type="molecule type" value="Genomic_DNA"/>
</dbReference>
<dbReference type="HOGENOM" id="CLU_140176_11_1_6"/>
<protein>
    <submittedName>
        <fullName evidence="1">Phage transcriptional regulator, AlpA</fullName>
    </submittedName>
</protein>
<gene>
    <name evidence="1" type="ordered locus">Dd1591_3999</name>
</gene>
<dbReference type="GeneID" id="45082028"/>
<dbReference type="InterPro" id="IPR009061">
    <property type="entry name" value="DNA-bd_dom_put_sf"/>
</dbReference>
<dbReference type="InterPro" id="IPR010260">
    <property type="entry name" value="AlpA"/>
</dbReference>
<dbReference type="KEGG" id="dze:Dd1591_3999"/>
<accession>C6CP56</accession>
<dbReference type="Pfam" id="PF05930">
    <property type="entry name" value="Phage_AlpA"/>
    <property type="match status" value="1"/>
</dbReference>
<dbReference type="SUPFAM" id="SSF46955">
    <property type="entry name" value="Putative DNA-binding domain"/>
    <property type="match status" value="1"/>
</dbReference>
<organism evidence="1 2">
    <name type="scientific">Dickeya chrysanthemi (strain Ech1591)</name>
    <name type="common">Dickeya zeae (strain Ech1591)</name>
    <dbReference type="NCBI Taxonomy" id="561229"/>
    <lineage>
        <taxon>Bacteria</taxon>
        <taxon>Pseudomonadati</taxon>
        <taxon>Pseudomonadota</taxon>
        <taxon>Gammaproteobacteria</taxon>
        <taxon>Enterobacterales</taxon>
        <taxon>Pectobacteriaceae</taxon>
        <taxon>Dickeya</taxon>
    </lineage>
</organism>
<proteinExistence type="predicted"/>
<dbReference type="Proteomes" id="UP000002735">
    <property type="component" value="Chromosome"/>
</dbReference>
<evidence type="ECO:0000313" key="2">
    <source>
        <dbReference type="Proteomes" id="UP000002735"/>
    </source>
</evidence>
<dbReference type="Gene3D" id="1.10.10.10">
    <property type="entry name" value="Winged helix-like DNA-binding domain superfamily/Winged helix DNA-binding domain"/>
    <property type="match status" value="1"/>
</dbReference>
<dbReference type="eggNOG" id="COG3311">
    <property type="taxonomic scope" value="Bacteria"/>
</dbReference>
<reference evidence="1 2" key="1">
    <citation type="submission" date="2009-06" db="EMBL/GenBank/DDBJ databases">
        <title>Complete sequence of Dickeya zeae Ech1591.</title>
        <authorList>
            <consortium name="US DOE Joint Genome Institute"/>
            <person name="Lucas S."/>
            <person name="Copeland A."/>
            <person name="Lapidus A."/>
            <person name="Glavina del Rio T."/>
            <person name="Tice H."/>
            <person name="Bruce D."/>
            <person name="Goodwin L."/>
            <person name="Pitluck S."/>
            <person name="Chertkov O."/>
            <person name="Brettin T."/>
            <person name="Detter J.C."/>
            <person name="Han C."/>
            <person name="Larimer F."/>
            <person name="Land M."/>
            <person name="Hauser L."/>
            <person name="Kyrpides N."/>
            <person name="Ovchinnikova G."/>
            <person name="Balakrishnan V."/>
            <person name="Glasner J."/>
            <person name="Perna N.T."/>
        </authorList>
    </citation>
    <scope>NUCLEOTIDE SEQUENCE [LARGE SCALE GENOMIC DNA]</scope>
    <source>
        <strain evidence="1 2">Ech1591</strain>
    </source>
</reference>
<evidence type="ECO:0000313" key="1">
    <source>
        <dbReference type="EMBL" id="ACT08799.1"/>
    </source>
</evidence>
<name>C6CP56_DICC1</name>
<dbReference type="OrthoDB" id="5298532at2"/>
<dbReference type="RefSeq" id="WP_015848295.1">
    <property type="nucleotide sequence ID" value="NC_012912.1"/>
</dbReference>